<evidence type="ECO:0000313" key="1">
    <source>
        <dbReference type="EMBL" id="AYV54219.1"/>
    </source>
</evidence>
<gene>
    <name evidence="1" type="ORF">EFP84_01025</name>
</gene>
<organism evidence="1 2">
    <name type="scientific">Leptospira kmetyi</name>
    <dbReference type="NCBI Taxonomy" id="408139"/>
    <lineage>
        <taxon>Bacteria</taxon>
        <taxon>Pseudomonadati</taxon>
        <taxon>Spirochaetota</taxon>
        <taxon>Spirochaetia</taxon>
        <taxon>Leptospirales</taxon>
        <taxon>Leptospiraceae</taxon>
        <taxon>Leptospira</taxon>
    </lineage>
</organism>
<dbReference type="EMBL" id="CP033614">
    <property type="protein sequence ID" value="AYV54219.1"/>
    <property type="molecule type" value="Genomic_DNA"/>
</dbReference>
<name>A0AAD0XMD8_9LEPT</name>
<protein>
    <submittedName>
        <fullName evidence="1">Uncharacterized protein</fullName>
    </submittedName>
</protein>
<dbReference type="KEGG" id="lkm:EFP84_01025"/>
<accession>A0AAD0XMD8</accession>
<dbReference type="AlphaFoldDB" id="A0AAD0XMD8"/>
<sequence length="80" mass="9133">MRREATRSSFQTVGVPTSFLVKNLRPSLFWVGGEAVGISERISYIRNSYYSQATFSLRVLSELRQSLNPSFLKQKSPDFV</sequence>
<dbReference type="Proteomes" id="UP000276407">
    <property type="component" value="Chromosome 1"/>
</dbReference>
<reference evidence="1 2" key="1">
    <citation type="submission" date="2018-11" db="EMBL/GenBank/DDBJ databases">
        <title>Complete genome sequence of Leptospira kmetyi isolate LS 001/16 from soil sample associated with a leptospirosis patient in Kelantan.</title>
        <authorList>
            <person name="Muhammad Yusoff F."/>
            <person name="Muhammad Yusoff S."/>
            <person name="Ahmad M.N."/>
            <person name="Yusof N.Y."/>
            <person name="Aziah I."/>
        </authorList>
    </citation>
    <scope>NUCLEOTIDE SEQUENCE [LARGE SCALE GENOMIC DNA]</scope>
    <source>
        <strain evidence="1 2">LS 001/16</strain>
    </source>
</reference>
<evidence type="ECO:0000313" key="2">
    <source>
        <dbReference type="Proteomes" id="UP000276407"/>
    </source>
</evidence>
<proteinExistence type="predicted"/>